<gene>
    <name evidence="4" type="ORF">ACFSCX_00525</name>
</gene>
<dbReference type="PANTHER" id="PTHR43308">
    <property type="entry name" value="OUTER MEMBRANE PROTEIN ALPHA-RELATED"/>
    <property type="match status" value="1"/>
</dbReference>
<dbReference type="PROSITE" id="PS51272">
    <property type="entry name" value="SLH"/>
    <property type="match status" value="2"/>
</dbReference>
<keyword evidence="5" id="KW-1185">Reference proteome</keyword>
<name>A0ABW4LIX6_9BACI</name>
<comment type="caution">
    <text evidence="4">The sequence shown here is derived from an EMBL/GenBank/DDBJ whole genome shotgun (WGS) entry which is preliminary data.</text>
</comment>
<dbReference type="InterPro" id="IPR001119">
    <property type="entry name" value="SLH_dom"/>
</dbReference>
<evidence type="ECO:0000313" key="5">
    <source>
        <dbReference type="Proteomes" id="UP001597214"/>
    </source>
</evidence>
<evidence type="ECO:0000256" key="1">
    <source>
        <dbReference type="ARBA" id="ARBA00022729"/>
    </source>
</evidence>
<feature type="domain" description="SLH" evidence="3">
    <location>
        <begin position="23"/>
        <end position="86"/>
    </location>
</feature>
<dbReference type="PANTHER" id="PTHR43308:SF5">
    <property type="entry name" value="S-LAYER PROTEIN _ PEPTIDOGLYCAN ENDO-BETA-N-ACETYLGLUCOSAMINIDASE"/>
    <property type="match status" value="1"/>
</dbReference>
<dbReference type="RefSeq" id="WP_377926122.1">
    <property type="nucleotide sequence ID" value="NZ_JBHUEM010000001.1"/>
</dbReference>
<dbReference type="EMBL" id="JBHUEM010000001">
    <property type="protein sequence ID" value="MFD1735037.1"/>
    <property type="molecule type" value="Genomic_DNA"/>
</dbReference>
<keyword evidence="1 2" id="KW-0732">Signal</keyword>
<evidence type="ECO:0000259" key="3">
    <source>
        <dbReference type="PROSITE" id="PS51272"/>
    </source>
</evidence>
<accession>A0ABW4LIX6</accession>
<dbReference type="InterPro" id="IPR051465">
    <property type="entry name" value="Cell_Envelope_Struct_Comp"/>
</dbReference>
<organism evidence="4 5">
    <name type="scientific">Bacillus salitolerans</name>
    <dbReference type="NCBI Taxonomy" id="1437434"/>
    <lineage>
        <taxon>Bacteria</taxon>
        <taxon>Bacillati</taxon>
        <taxon>Bacillota</taxon>
        <taxon>Bacilli</taxon>
        <taxon>Bacillales</taxon>
        <taxon>Bacillaceae</taxon>
        <taxon>Bacillus</taxon>
    </lineage>
</organism>
<evidence type="ECO:0000313" key="4">
    <source>
        <dbReference type="EMBL" id="MFD1735037.1"/>
    </source>
</evidence>
<protein>
    <submittedName>
        <fullName evidence="4">S-layer homology domain-containing protein</fullName>
    </submittedName>
</protein>
<reference evidence="5" key="1">
    <citation type="journal article" date="2019" name="Int. J. Syst. Evol. Microbiol.">
        <title>The Global Catalogue of Microorganisms (GCM) 10K type strain sequencing project: providing services to taxonomists for standard genome sequencing and annotation.</title>
        <authorList>
            <consortium name="The Broad Institute Genomics Platform"/>
            <consortium name="The Broad Institute Genome Sequencing Center for Infectious Disease"/>
            <person name="Wu L."/>
            <person name="Ma J."/>
        </authorList>
    </citation>
    <scope>NUCLEOTIDE SEQUENCE [LARGE SCALE GENOMIC DNA]</scope>
    <source>
        <strain evidence="5">CCUG 49339</strain>
    </source>
</reference>
<sequence length="393" mass="45270">MKKIVITLLALILFIPVNSTNAATKEFTDVPNDFWAYEEIKYLTSKGVISGYQDGTFKPNNPVSRAQAVVMLARALDLPLDNRRNPFYDVSSNHWAVQEISAIAEEGIFPMFEKFEPDQPLTRELMSYSLTKAYYLPNFMSDLEFADVPYNNKYKENISAILSNRITVPYADNTFKPLGSVTRAQFSVFMARVLEPSFRKGEALNKELIYTLTDQDILEAIELGKSQESVNDLILNDQLILDRQTYEAFIPTVSLITPKSYASMITLEYLKNGEDVTLEKIRKDVKELYPTEYIYFFVQTYHEVGDQKEDSVFIVQDHLQREPEEMVKAATFNAPIGEGELAQEVVVNNYLVAFKSTNLDFDMEARMDIRIDDELNRRMNTFEYIINFAKYTE</sequence>
<dbReference type="Proteomes" id="UP001597214">
    <property type="component" value="Unassembled WGS sequence"/>
</dbReference>
<dbReference type="Pfam" id="PF00395">
    <property type="entry name" value="SLH"/>
    <property type="match status" value="3"/>
</dbReference>
<proteinExistence type="predicted"/>
<evidence type="ECO:0000256" key="2">
    <source>
        <dbReference type="SAM" id="SignalP"/>
    </source>
</evidence>
<feature type="domain" description="SLH" evidence="3">
    <location>
        <begin position="141"/>
        <end position="204"/>
    </location>
</feature>
<feature type="chain" id="PRO_5045339905" evidence="2">
    <location>
        <begin position="23"/>
        <end position="393"/>
    </location>
</feature>
<feature type="signal peptide" evidence="2">
    <location>
        <begin position="1"/>
        <end position="22"/>
    </location>
</feature>